<organism evidence="2 3">
    <name type="scientific">Nocardiopsis gilva YIM 90087</name>
    <dbReference type="NCBI Taxonomy" id="1235441"/>
    <lineage>
        <taxon>Bacteria</taxon>
        <taxon>Bacillati</taxon>
        <taxon>Actinomycetota</taxon>
        <taxon>Actinomycetes</taxon>
        <taxon>Streptosporangiales</taxon>
        <taxon>Nocardiopsidaceae</taxon>
        <taxon>Nocardiopsis</taxon>
    </lineage>
</organism>
<dbReference type="AlphaFoldDB" id="A0A223SC62"/>
<evidence type="ECO:0000313" key="2">
    <source>
        <dbReference type="EMBL" id="ASU85690.1"/>
    </source>
</evidence>
<dbReference type="KEGG" id="ngv:CDO52_25370"/>
<reference evidence="2 3" key="1">
    <citation type="submission" date="2017-08" db="EMBL/GenBank/DDBJ databases">
        <title>The complete genome sequence of Nocardiopsis gilva YIM 90087.</title>
        <authorList>
            <person name="Yin M."/>
            <person name="Tang S."/>
        </authorList>
    </citation>
    <scope>NUCLEOTIDE SEQUENCE [LARGE SCALE GENOMIC DNA]</scope>
    <source>
        <strain evidence="2 3">YIM 90087</strain>
    </source>
</reference>
<dbReference type="EMBL" id="CP022753">
    <property type="protein sequence ID" value="ASU85690.1"/>
    <property type="molecule type" value="Genomic_DNA"/>
</dbReference>
<proteinExistence type="predicted"/>
<evidence type="ECO:0000256" key="1">
    <source>
        <dbReference type="SAM" id="MobiDB-lite"/>
    </source>
</evidence>
<feature type="region of interest" description="Disordered" evidence="1">
    <location>
        <begin position="1"/>
        <end position="30"/>
    </location>
</feature>
<protein>
    <submittedName>
        <fullName evidence="2">DUF2397 domain-containing protein</fullName>
    </submittedName>
</protein>
<evidence type="ECO:0000313" key="3">
    <source>
        <dbReference type="Proteomes" id="UP000215005"/>
    </source>
</evidence>
<dbReference type="Proteomes" id="UP000215005">
    <property type="component" value="Chromosome"/>
</dbReference>
<accession>A0A223SC62</accession>
<dbReference type="Pfam" id="PF09660">
    <property type="entry name" value="DUF2397"/>
    <property type="match status" value="1"/>
</dbReference>
<gene>
    <name evidence="2" type="ORF">CDO52_25370</name>
</gene>
<feature type="compositionally biased region" description="Basic and acidic residues" evidence="1">
    <location>
        <begin position="16"/>
        <end position="26"/>
    </location>
</feature>
<dbReference type="InterPro" id="IPR013493">
    <property type="entry name" value="CHP02677"/>
</dbReference>
<keyword evidence="3" id="KW-1185">Reference proteome</keyword>
<sequence length="263" mass="27595">MGDSANQATTATADDGVARASERADDTGVPVPRHGRAALLRLASWFEAAETDTAHELFTAAFAVHPARHLGGTGEDAVAATTSWWDAPLARTAALRLTSALPPAPIPDHTDQQARLRDAAESSAHWRRTAAQELRRVLAEPTGDNARPHLSGLALEVLMELLTATLSAGDATLSPVSAGDLELGIRLHIRSAPTARITLRGADGDLTLEGLRMQITAYAVDAGTDADEIDDTEDTDDTAVSDTTTDDCGLAGLDPGIRLVRQA</sequence>
<name>A0A223SC62_9ACTN</name>
<dbReference type="RefSeq" id="WP_017618617.1">
    <property type="nucleotide sequence ID" value="NZ_ANBG01000174.1"/>
</dbReference>
<feature type="compositionally biased region" description="Polar residues" evidence="1">
    <location>
        <begin position="1"/>
        <end position="12"/>
    </location>
</feature>